<comment type="caution">
    <text evidence="2">The sequence shown here is derived from an EMBL/GenBank/DDBJ whole genome shotgun (WGS) entry which is preliminary data.</text>
</comment>
<organism evidence="2 3">
    <name type="scientific">Pseudoneurospora amorphoporcata</name>
    <dbReference type="NCBI Taxonomy" id="241081"/>
    <lineage>
        <taxon>Eukaryota</taxon>
        <taxon>Fungi</taxon>
        <taxon>Dikarya</taxon>
        <taxon>Ascomycota</taxon>
        <taxon>Pezizomycotina</taxon>
        <taxon>Sordariomycetes</taxon>
        <taxon>Sordariomycetidae</taxon>
        <taxon>Sordariales</taxon>
        <taxon>Sordariaceae</taxon>
        <taxon>Pseudoneurospora</taxon>
    </lineage>
</organism>
<evidence type="ECO:0000256" key="1">
    <source>
        <dbReference type="SAM" id="MobiDB-lite"/>
    </source>
</evidence>
<proteinExistence type="predicted"/>
<dbReference type="EMBL" id="MU859373">
    <property type="protein sequence ID" value="KAK3947309.1"/>
    <property type="molecule type" value="Genomic_DNA"/>
</dbReference>
<reference evidence="2" key="1">
    <citation type="journal article" date="2023" name="Mol. Phylogenet. Evol.">
        <title>Genome-scale phylogeny and comparative genomics of the fungal order Sordariales.</title>
        <authorList>
            <person name="Hensen N."/>
            <person name="Bonometti L."/>
            <person name="Westerberg I."/>
            <person name="Brannstrom I.O."/>
            <person name="Guillou S."/>
            <person name="Cros-Aarteil S."/>
            <person name="Calhoun S."/>
            <person name="Haridas S."/>
            <person name="Kuo A."/>
            <person name="Mondo S."/>
            <person name="Pangilinan J."/>
            <person name="Riley R."/>
            <person name="LaButti K."/>
            <person name="Andreopoulos B."/>
            <person name="Lipzen A."/>
            <person name="Chen C."/>
            <person name="Yan M."/>
            <person name="Daum C."/>
            <person name="Ng V."/>
            <person name="Clum A."/>
            <person name="Steindorff A."/>
            <person name="Ohm R.A."/>
            <person name="Martin F."/>
            <person name="Silar P."/>
            <person name="Natvig D.O."/>
            <person name="Lalanne C."/>
            <person name="Gautier V."/>
            <person name="Ament-Velasquez S.L."/>
            <person name="Kruys A."/>
            <person name="Hutchinson M.I."/>
            <person name="Powell A.J."/>
            <person name="Barry K."/>
            <person name="Miller A.N."/>
            <person name="Grigoriev I.V."/>
            <person name="Debuchy R."/>
            <person name="Gladieux P."/>
            <person name="Hiltunen Thoren M."/>
            <person name="Johannesson H."/>
        </authorList>
    </citation>
    <scope>NUCLEOTIDE SEQUENCE</scope>
    <source>
        <strain evidence="2">CBS 626.80</strain>
    </source>
</reference>
<dbReference type="AlphaFoldDB" id="A0AAN6NLH7"/>
<dbReference type="Proteomes" id="UP001303222">
    <property type="component" value="Unassembled WGS sequence"/>
</dbReference>
<name>A0AAN6NLH7_9PEZI</name>
<reference evidence="2" key="2">
    <citation type="submission" date="2023-06" db="EMBL/GenBank/DDBJ databases">
        <authorList>
            <consortium name="Lawrence Berkeley National Laboratory"/>
            <person name="Mondo S.J."/>
            <person name="Hensen N."/>
            <person name="Bonometti L."/>
            <person name="Westerberg I."/>
            <person name="Brannstrom I.O."/>
            <person name="Guillou S."/>
            <person name="Cros-Aarteil S."/>
            <person name="Calhoun S."/>
            <person name="Haridas S."/>
            <person name="Kuo A."/>
            <person name="Pangilinan J."/>
            <person name="Riley R."/>
            <person name="Labutti K."/>
            <person name="Andreopoulos B."/>
            <person name="Lipzen A."/>
            <person name="Chen C."/>
            <person name="Yanf M."/>
            <person name="Daum C."/>
            <person name="Ng V."/>
            <person name="Clum A."/>
            <person name="Steindorff A."/>
            <person name="Ohm R."/>
            <person name="Martin F."/>
            <person name="Silar P."/>
            <person name="Natvig D."/>
            <person name="Lalanne C."/>
            <person name="Gautier V."/>
            <person name="Ament-Velasquez S.L."/>
            <person name="Kruys A."/>
            <person name="Hutchinson M.I."/>
            <person name="Powell A.J."/>
            <person name="Barry K."/>
            <person name="Miller A.N."/>
            <person name="Grigoriev I.V."/>
            <person name="Debuchy R."/>
            <person name="Gladieux P."/>
            <person name="Thoren M.H."/>
            <person name="Johannesson H."/>
        </authorList>
    </citation>
    <scope>NUCLEOTIDE SEQUENCE</scope>
    <source>
        <strain evidence="2">CBS 626.80</strain>
    </source>
</reference>
<keyword evidence="3" id="KW-1185">Reference proteome</keyword>
<gene>
    <name evidence="2" type="ORF">QBC32DRAFT_374389</name>
</gene>
<feature type="compositionally biased region" description="Basic and acidic residues" evidence="1">
    <location>
        <begin position="1"/>
        <end position="11"/>
    </location>
</feature>
<evidence type="ECO:0000313" key="2">
    <source>
        <dbReference type="EMBL" id="KAK3947309.1"/>
    </source>
</evidence>
<sequence length="133" mass="15184">MSTLRYPREAGPRTSRPGPRAPPAPRHTLLPMAFRIIPINRITREITQNSTVISSHDKIAREARYVVQGALEKGIFPETIEMALTKLLSNFNYLWGWGRYQDKQMGVTVGLLNEMMAVLNEHQRKLEEDGPKN</sequence>
<protein>
    <submittedName>
        <fullName evidence="2">Uncharacterized protein</fullName>
    </submittedName>
</protein>
<evidence type="ECO:0000313" key="3">
    <source>
        <dbReference type="Proteomes" id="UP001303222"/>
    </source>
</evidence>
<accession>A0AAN6NLH7</accession>
<feature type="region of interest" description="Disordered" evidence="1">
    <location>
        <begin position="1"/>
        <end position="25"/>
    </location>
</feature>